<dbReference type="Proteomes" id="UP000297737">
    <property type="component" value="Unassembled WGS sequence"/>
</dbReference>
<protein>
    <submittedName>
        <fullName evidence="2">Tyrosine-protein phosphatase</fullName>
    </submittedName>
</protein>
<dbReference type="SUPFAM" id="SSF52799">
    <property type="entry name" value="(Phosphotyrosine protein) phosphatases II"/>
    <property type="match status" value="1"/>
</dbReference>
<dbReference type="RefSeq" id="WP_135246969.1">
    <property type="nucleotide sequence ID" value="NZ_SIHO01000003.1"/>
</dbReference>
<evidence type="ECO:0000313" key="2">
    <source>
        <dbReference type="EMBL" id="TFU01465.1"/>
    </source>
</evidence>
<name>A0A4Y9EMR1_9SPHN</name>
<dbReference type="InterPro" id="IPR029021">
    <property type="entry name" value="Prot-tyrosine_phosphatase-like"/>
</dbReference>
<dbReference type="InterPro" id="IPR016130">
    <property type="entry name" value="Tyr_Pase_AS"/>
</dbReference>
<dbReference type="PANTHER" id="PTHR31126">
    <property type="entry name" value="TYROSINE-PROTEIN PHOSPHATASE"/>
    <property type="match status" value="1"/>
</dbReference>
<evidence type="ECO:0000256" key="1">
    <source>
        <dbReference type="ARBA" id="ARBA00009580"/>
    </source>
</evidence>
<dbReference type="EMBL" id="SIHO01000003">
    <property type="protein sequence ID" value="TFU01465.1"/>
    <property type="molecule type" value="Genomic_DNA"/>
</dbReference>
<gene>
    <name evidence="2" type="ORF">EUV02_14425</name>
</gene>
<sequence>MSENRVLPLAGVHNFRDYGGYGVAGGGRLRKGVLFRSGQHLEATPDDLAAVDALGIANIIDLRGDNERLLYPCRRGPGFAAAVLFAPGETTGAGSAPHVEAAASQVEAPAASLASGAAAEARLRMTNSYAVMPFRPVLAGSFSHYFAALGRGEGASLVHCLAGKDRTGLAVALLQALMGVHADDIMADYLLTNTAGDVERRIEAGGRLVRAHASVPLDDDAVRVVMSVEPAYLDTAFAAIRERHGSVEAYAEAACGVTPALREAIAAQLIEG</sequence>
<comment type="caution">
    <text evidence="2">The sequence shown here is derived from an EMBL/GenBank/DDBJ whole genome shotgun (WGS) entry which is preliminary data.</text>
</comment>
<dbReference type="InterPro" id="IPR026893">
    <property type="entry name" value="Tyr/Ser_Pase_IphP-type"/>
</dbReference>
<reference evidence="2 3" key="1">
    <citation type="submission" date="2019-02" db="EMBL/GenBank/DDBJ databases">
        <title>Polymorphobacter sp. isolated from the lake at the Tibet of China.</title>
        <authorList>
            <person name="Li A."/>
        </authorList>
    </citation>
    <scope>NUCLEOTIDE SEQUENCE [LARGE SCALE GENOMIC DNA]</scope>
    <source>
        <strain evidence="2 3">DJ1R-1</strain>
    </source>
</reference>
<proteinExistence type="inferred from homology"/>
<evidence type="ECO:0000313" key="3">
    <source>
        <dbReference type="Proteomes" id="UP000297737"/>
    </source>
</evidence>
<dbReference type="PROSITE" id="PS00383">
    <property type="entry name" value="TYR_PHOSPHATASE_1"/>
    <property type="match status" value="1"/>
</dbReference>
<dbReference type="OrthoDB" id="1188001at2"/>
<dbReference type="Pfam" id="PF13350">
    <property type="entry name" value="Y_phosphatase3"/>
    <property type="match status" value="1"/>
</dbReference>
<accession>A0A4Y9EMR1</accession>
<comment type="similarity">
    <text evidence="1">Belongs to the protein-tyrosine phosphatase family.</text>
</comment>
<organism evidence="2 3">
    <name type="scientific">Glacieibacterium arshaanense</name>
    <dbReference type="NCBI Taxonomy" id="2511025"/>
    <lineage>
        <taxon>Bacteria</taxon>
        <taxon>Pseudomonadati</taxon>
        <taxon>Pseudomonadota</taxon>
        <taxon>Alphaproteobacteria</taxon>
        <taxon>Sphingomonadales</taxon>
        <taxon>Sphingosinicellaceae</taxon>
        <taxon>Glacieibacterium</taxon>
    </lineage>
</organism>
<keyword evidence="3" id="KW-1185">Reference proteome</keyword>
<dbReference type="PANTHER" id="PTHR31126:SF1">
    <property type="entry name" value="TYROSINE SPECIFIC PROTEIN PHOSPHATASES DOMAIN-CONTAINING PROTEIN"/>
    <property type="match status" value="1"/>
</dbReference>
<dbReference type="Gene3D" id="3.90.190.10">
    <property type="entry name" value="Protein tyrosine phosphatase superfamily"/>
    <property type="match status" value="1"/>
</dbReference>
<dbReference type="GO" id="GO:0004721">
    <property type="term" value="F:phosphoprotein phosphatase activity"/>
    <property type="evidence" value="ECO:0007669"/>
    <property type="project" value="InterPro"/>
</dbReference>
<dbReference type="AlphaFoldDB" id="A0A4Y9EMR1"/>